<keyword evidence="2" id="KW-1185">Reference proteome</keyword>
<dbReference type="AlphaFoldDB" id="A0A843V1P6"/>
<organism evidence="1 2">
    <name type="scientific">Colocasia esculenta</name>
    <name type="common">Wild taro</name>
    <name type="synonym">Arum esculentum</name>
    <dbReference type="NCBI Taxonomy" id="4460"/>
    <lineage>
        <taxon>Eukaryota</taxon>
        <taxon>Viridiplantae</taxon>
        <taxon>Streptophyta</taxon>
        <taxon>Embryophyta</taxon>
        <taxon>Tracheophyta</taxon>
        <taxon>Spermatophyta</taxon>
        <taxon>Magnoliopsida</taxon>
        <taxon>Liliopsida</taxon>
        <taxon>Araceae</taxon>
        <taxon>Aroideae</taxon>
        <taxon>Colocasieae</taxon>
        <taxon>Colocasia</taxon>
    </lineage>
</organism>
<dbReference type="Proteomes" id="UP000652761">
    <property type="component" value="Unassembled WGS sequence"/>
</dbReference>
<reference evidence="1" key="1">
    <citation type="submission" date="2017-07" db="EMBL/GenBank/DDBJ databases">
        <title>Taro Niue Genome Assembly and Annotation.</title>
        <authorList>
            <person name="Atibalentja N."/>
            <person name="Keating K."/>
            <person name="Fields C.J."/>
        </authorList>
    </citation>
    <scope>NUCLEOTIDE SEQUENCE</scope>
    <source>
        <strain evidence="1">Niue_2</strain>
        <tissue evidence="1">Leaf</tissue>
    </source>
</reference>
<accession>A0A843V1P6</accession>
<sequence>MGLRQCGLQEWCWLDSTISWLVLVEQQLDLSSVAARLRGSFPTEPVTCKAHPYSFQVRESRRLLILRLVPSRTVAEQGLHL</sequence>
<comment type="caution">
    <text evidence="1">The sequence shown here is derived from an EMBL/GenBank/DDBJ whole genome shotgun (WGS) entry which is preliminary data.</text>
</comment>
<dbReference type="EMBL" id="NMUH01001112">
    <property type="protein sequence ID" value="MQL89036.1"/>
    <property type="molecule type" value="Genomic_DNA"/>
</dbReference>
<protein>
    <submittedName>
        <fullName evidence="1">Uncharacterized protein</fullName>
    </submittedName>
</protein>
<name>A0A843V1P6_COLES</name>
<evidence type="ECO:0000313" key="2">
    <source>
        <dbReference type="Proteomes" id="UP000652761"/>
    </source>
</evidence>
<evidence type="ECO:0000313" key="1">
    <source>
        <dbReference type="EMBL" id="MQL89036.1"/>
    </source>
</evidence>
<proteinExistence type="predicted"/>
<gene>
    <name evidence="1" type="ORF">Taro_021610</name>
</gene>